<dbReference type="EMBL" id="CP017675">
    <property type="protein sequence ID" value="APB33807.1"/>
    <property type="molecule type" value="Genomic_DNA"/>
</dbReference>
<feature type="chain" id="PRO_5009608725" evidence="1">
    <location>
        <begin position="24"/>
        <end position="101"/>
    </location>
</feature>
<evidence type="ECO:0000313" key="2">
    <source>
        <dbReference type="EMBL" id="APB33807.1"/>
    </source>
</evidence>
<dbReference type="Proteomes" id="UP000180235">
    <property type="component" value="Chromosome"/>
</dbReference>
<feature type="signal peptide" evidence="1">
    <location>
        <begin position="1"/>
        <end position="23"/>
    </location>
</feature>
<protein>
    <submittedName>
        <fullName evidence="2">Uncharacterized protein</fullName>
    </submittedName>
</protein>
<dbReference type="RefSeq" id="WP_071454336.1">
    <property type="nucleotide sequence ID" value="NZ_CP017675.1"/>
</dbReference>
<keyword evidence="3" id="KW-1185">Reference proteome</keyword>
<evidence type="ECO:0000256" key="1">
    <source>
        <dbReference type="SAM" id="SignalP"/>
    </source>
</evidence>
<dbReference type="KEGG" id="glt:GlitD10_1485"/>
<dbReference type="AlphaFoldDB" id="A0A1J0AD18"/>
<accession>A0A1J0AD18</accession>
<keyword evidence="1" id="KW-0732">Signal</keyword>
<gene>
    <name evidence="2" type="ORF">GlitD10_1485</name>
</gene>
<evidence type="ECO:0000313" key="3">
    <source>
        <dbReference type="Proteomes" id="UP000180235"/>
    </source>
</evidence>
<reference evidence="2 3" key="1">
    <citation type="submission" date="2016-10" db="EMBL/GenBank/DDBJ databases">
        <title>Description of Gloeomargarita lithophora gen. nov., sp. nov., a thylakoid-bearing basal-branching cyanobacterium with intracellular carbonates, and proposal for Gloeomargaritales ord. nov.</title>
        <authorList>
            <person name="Moreira D."/>
            <person name="Tavera R."/>
            <person name="Benzerara K."/>
            <person name="Skouri-Panet F."/>
            <person name="Couradeau E."/>
            <person name="Gerard E."/>
            <person name="Loussert C."/>
            <person name="Novelo E."/>
            <person name="Zivanovic Y."/>
            <person name="Lopez-Garcia P."/>
        </authorList>
    </citation>
    <scope>NUCLEOTIDE SEQUENCE [LARGE SCALE GENOMIC DNA]</scope>
    <source>
        <strain evidence="2 3">D10</strain>
    </source>
</reference>
<name>A0A1J0AD18_9CYAN</name>
<sequence>MRWRLSVLNTVVFCLVIAPAGIAQESKGRAADLPTRARTTGNVNYGQGGNAQIRLRQEKPGGWPLPFGVQFGPGLTGGDPGSGPAGYGADSILVEIVVPVN</sequence>
<proteinExistence type="predicted"/>
<organism evidence="2 3">
    <name type="scientific">Gloeomargarita lithophora Alchichica-D10</name>
    <dbReference type="NCBI Taxonomy" id="1188229"/>
    <lineage>
        <taxon>Bacteria</taxon>
        <taxon>Bacillati</taxon>
        <taxon>Cyanobacteriota</taxon>
        <taxon>Cyanophyceae</taxon>
        <taxon>Gloeomargaritales</taxon>
        <taxon>Gloeomargaritaceae</taxon>
        <taxon>Gloeomargarita</taxon>
    </lineage>
</organism>
<dbReference type="STRING" id="1188229.GlitD10_1485"/>